<keyword evidence="2" id="KW-0472">Membrane</keyword>
<protein>
    <recommendedName>
        <fullName evidence="5">Phage abortive infection protein</fullName>
    </recommendedName>
</protein>
<evidence type="ECO:0000256" key="1">
    <source>
        <dbReference type="SAM" id="Coils"/>
    </source>
</evidence>
<dbReference type="EMBL" id="NEXX01000001">
    <property type="protein sequence ID" value="OUY08694.1"/>
    <property type="molecule type" value="Genomic_DNA"/>
</dbReference>
<reference evidence="3 4" key="1">
    <citation type="submission" date="2017-05" db="EMBL/GenBank/DDBJ databases">
        <title>Acinetobacter populi ANC 5415 (= PBJ7), whole genome shotgun sequencing project.</title>
        <authorList>
            <person name="Nemec A."/>
            <person name="Radolfova-Krizova L."/>
        </authorList>
    </citation>
    <scope>NUCLEOTIDE SEQUENCE [LARGE SCALE GENOMIC DNA]</scope>
    <source>
        <strain evidence="3 4">PBJ7</strain>
    </source>
</reference>
<organism evidence="3 4">
    <name type="scientific">Acinetobacter populi</name>
    <dbReference type="NCBI Taxonomy" id="1582270"/>
    <lineage>
        <taxon>Bacteria</taxon>
        <taxon>Pseudomonadati</taxon>
        <taxon>Pseudomonadota</taxon>
        <taxon>Gammaproteobacteria</taxon>
        <taxon>Moraxellales</taxon>
        <taxon>Moraxellaceae</taxon>
        <taxon>Acinetobacter</taxon>
    </lineage>
</organism>
<keyword evidence="4" id="KW-1185">Reference proteome</keyword>
<evidence type="ECO:0000313" key="4">
    <source>
        <dbReference type="Proteomes" id="UP000196536"/>
    </source>
</evidence>
<dbReference type="Proteomes" id="UP000196536">
    <property type="component" value="Unassembled WGS sequence"/>
</dbReference>
<keyword evidence="2" id="KW-1133">Transmembrane helix</keyword>
<evidence type="ECO:0000256" key="2">
    <source>
        <dbReference type="SAM" id="Phobius"/>
    </source>
</evidence>
<feature type="transmembrane region" description="Helical" evidence="2">
    <location>
        <begin position="86"/>
        <end position="108"/>
    </location>
</feature>
<dbReference type="Pfam" id="PF16872">
    <property type="entry name" value="putAbiC"/>
    <property type="match status" value="1"/>
</dbReference>
<dbReference type="RefSeq" id="WP_087619358.1">
    <property type="nucleotide sequence ID" value="NZ_NEXX01000001.1"/>
</dbReference>
<dbReference type="OrthoDB" id="346283at2"/>
<feature type="coiled-coil region" evidence="1">
    <location>
        <begin position="110"/>
        <end position="151"/>
    </location>
</feature>
<dbReference type="InterPro" id="IPR031709">
    <property type="entry name" value="PutAbiC"/>
</dbReference>
<comment type="caution">
    <text evidence="3">The sequence shown here is derived from an EMBL/GenBank/DDBJ whole genome shotgun (WGS) entry which is preliminary data.</text>
</comment>
<feature type="transmembrane region" description="Helical" evidence="2">
    <location>
        <begin position="289"/>
        <end position="309"/>
    </location>
</feature>
<evidence type="ECO:0008006" key="5">
    <source>
        <dbReference type="Google" id="ProtNLM"/>
    </source>
</evidence>
<keyword evidence="1" id="KW-0175">Coiled coil</keyword>
<keyword evidence="2" id="KW-0812">Transmembrane</keyword>
<feature type="transmembrane region" description="Helical" evidence="2">
    <location>
        <begin position="12"/>
        <end position="34"/>
    </location>
</feature>
<dbReference type="AlphaFoldDB" id="A0A1Z9Z2K7"/>
<evidence type="ECO:0000313" key="3">
    <source>
        <dbReference type="EMBL" id="OUY08694.1"/>
    </source>
</evidence>
<accession>A0A1Z9Z2K7</accession>
<name>A0A1Z9Z2K7_9GAMM</name>
<sequence length="359" mass="42240">MSEQEKPFYKSFTFLGLIAIAASWIIIYGVWVTYPDRIMNDDKYNSKNLPENTWKGVPYQIPTEEEMAGRSYYGALGEKYGTYGDMYGSLNTLFSGLAFATLIISLFLQMLELRETRKELASQSQALKDQKTEFENQTQILQEQEKNAKTQLDIVNNQLIESKKQNFNNLFNALLEERRFRINNMIILPQSPGGESITKDQVFVSYANNFLSRIDGKNITLESILEKFDVKNNFNNRREQLYQHWIKFEHYETRNYVIGNYFNTFINLLDSIEEYKDILDRSYESHINIIKSLFTIHEIIVFFWVALIFDKYDKYVHKYKLLDKLPYTKGCEILAKSTYKIQAFGNNPDWIAAYKENDS</sequence>
<gene>
    <name evidence="3" type="ORF">CAP51_03520</name>
</gene>
<proteinExistence type="predicted"/>